<dbReference type="AlphaFoldDB" id="A0ABD1E5S3"/>
<sequence length="50" mass="5513">MSVPVFDELLRLLQPDLNSTRQLPDSVGAEEKLAMTLHFLSQGGTMQNIA</sequence>
<reference evidence="1 2" key="1">
    <citation type="submission" date="2024-05" db="EMBL/GenBank/DDBJ databases">
        <title>Genetic variation in Jamaican populations of the coffee berry borer (Hypothenemus hampei).</title>
        <authorList>
            <person name="Errbii M."/>
            <person name="Myrie A."/>
        </authorList>
    </citation>
    <scope>NUCLEOTIDE SEQUENCE [LARGE SCALE GENOMIC DNA]</scope>
    <source>
        <strain evidence="1">JA-Hopewell-2020-01-JO</strain>
        <tissue evidence="1">Whole body</tissue>
    </source>
</reference>
<name>A0ABD1E5S3_HYPHA</name>
<evidence type="ECO:0000313" key="2">
    <source>
        <dbReference type="Proteomes" id="UP001566132"/>
    </source>
</evidence>
<accession>A0ABD1E5S3</accession>
<comment type="caution">
    <text evidence="1">The sequence shown here is derived from an EMBL/GenBank/DDBJ whole genome shotgun (WGS) entry which is preliminary data.</text>
</comment>
<dbReference type="EMBL" id="JBDJPC010000011">
    <property type="protein sequence ID" value="KAL1489691.1"/>
    <property type="molecule type" value="Genomic_DNA"/>
</dbReference>
<dbReference type="Proteomes" id="UP001566132">
    <property type="component" value="Unassembled WGS sequence"/>
</dbReference>
<proteinExistence type="predicted"/>
<gene>
    <name evidence="1" type="ORF">ABEB36_013631</name>
</gene>
<evidence type="ECO:0000313" key="1">
    <source>
        <dbReference type="EMBL" id="KAL1489691.1"/>
    </source>
</evidence>
<protein>
    <submittedName>
        <fullName evidence="1">Uncharacterized protein</fullName>
    </submittedName>
</protein>
<keyword evidence="2" id="KW-1185">Reference proteome</keyword>
<organism evidence="1 2">
    <name type="scientific">Hypothenemus hampei</name>
    <name type="common">Coffee berry borer</name>
    <dbReference type="NCBI Taxonomy" id="57062"/>
    <lineage>
        <taxon>Eukaryota</taxon>
        <taxon>Metazoa</taxon>
        <taxon>Ecdysozoa</taxon>
        <taxon>Arthropoda</taxon>
        <taxon>Hexapoda</taxon>
        <taxon>Insecta</taxon>
        <taxon>Pterygota</taxon>
        <taxon>Neoptera</taxon>
        <taxon>Endopterygota</taxon>
        <taxon>Coleoptera</taxon>
        <taxon>Polyphaga</taxon>
        <taxon>Cucujiformia</taxon>
        <taxon>Curculionidae</taxon>
        <taxon>Scolytinae</taxon>
        <taxon>Hypothenemus</taxon>
    </lineage>
</organism>